<reference evidence="8" key="1">
    <citation type="journal article" date="2019" name="Int. J. Syst. Evol. Microbiol.">
        <title>The Global Catalogue of Microorganisms (GCM) 10K type strain sequencing project: providing services to taxonomists for standard genome sequencing and annotation.</title>
        <authorList>
            <consortium name="The Broad Institute Genomics Platform"/>
            <consortium name="The Broad Institute Genome Sequencing Center for Infectious Disease"/>
            <person name="Wu L."/>
            <person name="Ma J."/>
        </authorList>
    </citation>
    <scope>NUCLEOTIDE SEQUENCE [LARGE SCALE GENOMIC DNA]</scope>
    <source>
        <strain evidence="8">XZYJT-10</strain>
    </source>
</reference>
<name>A0ABW2HZY7_9ACTN</name>
<comment type="caution">
    <text evidence="7">The sequence shown here is derived from an EMBL/GenBank/DDBJ whole genome shotgun (WGS) entry which is preliminary data.</text>
</comment>
<evidence type="ECO:0000256" key="6">
    <source>
        <dbReference type="SAM" id="Phobius"/>
    </source>
</evidence>
<dbReference type="InterPro" id="IPR050833">
    <property type="entry name" value="Poly_Biosynth_Transport"/>
</dbReference>
<evidence type="ECO:0000256" key="5">
    <source>
        <dbReference type="ARBA" id="ARBA00023136"/>
    </source>
</evidence>
<keyword evidence="8" id="KW-1185">Reference proteome</keyword>
<feature type="transmembrane region" description="Helical" evidence="6">
    <location>
        <begin position="52"/>
        <end position="70"/>
    </location>
</feature>
<feature type="transmembrane region" description="Helical" evidence="6">
    <location>
        <begin position="254"/>
        <end position="279"/>
    </location>
</feature>
<feature type="transmembrane region" description="Helical" evidence="6">
    <location>
        <begin position="341"/>
        <end position="361"/>
    </location>
</feature>
<gene>
    <name evidence="7" type="ORF">ACFQS1_27820</name>
</gene>
<protein>
    <recommendedName>
        <fullName evidence="9">O-antigen/teichoic acid export membrane protein</fullName>
    </recommendedName>
</protein>
<sequence length="434" mass="44251">MPAMRFLARVPAVVRRDYVATAASSWLTLASGLLLFHLVAQRSGVAGFAYYQVARGAVATVQPLALAGMVPALHRYLPRAGHRVRVLARQAFLFEVVVLNVLGLITLLYAEDAGRLFGIGGAAQVRAVMLLTAGGGLCALAVAALRGCGDVRASILASLTGSALAPLAAFALTSKIDVFLALQGAAMAAVAGWAITRAGPRGAGKSPAGPRPAPRLRTLLRYGIGRAPGDVALPGLFAFPTFFVAGAASDPAGAGYVGFTTSAITLVCSIFGMLTPVLLPRISGHAHEAAAAGRGFDSDLAHGLRILPFAAAGVAALASAVVVVTAGPVVHWFLGADFHEAVAVLRFGVLVSVPLAVFYAVRPTIDALHEAPVATVLLVGALVAEVVATYLAALVVPAWPAALLGFAAAAMLLAVVSYLAMLRAIPRAAGTPSR</sequence>
<organism evidence="7 8">
    <name type="scientific">Paractinoplanes rhizophilus</name>
    <dbReference type="NCBI Taxonomy" id="1416877"/>
    <lineage>
        <taxon>Bacteria</taxon>
        <taxon>Bacillati</taxon>
        <taxon>Actinomycetota</taxon>
        <taxon>Actinomycetes</taxon>
        <taxon>Micromonosporales</taxon>
        <taxon>Micromonosporaceae</taxon>
        <taxon>Paractinoplanes</taxon>
    </lineage>
</organism>
<evidence type="ECO:0000313" key="8">
    <source>
        <dbReference type="Proteomes" id="UP001596548"/>
    </source>
</evidence>
<keyword evidence="3 6" id="KW-0812">Transmembrane</keyword>
<accession>A0ABW2HZY7</accession>
<evidence type="ECO:0000313" key="7">
    <source>
        <dbReference type="EMBL" id="MFC7277813.1"/>
    </source>
</evidence>
<keyword evidence="5 6" id="KW-0472">Membrane</keyword>
<feature type="transmembrane region" description="Helical" evidence="6">
    <location>
        <begin position="91"/>
        <end position="110"/>
    </location>
</feature>
<keyword evidence="2" id="KW-1003">Cell membrane</keyword>
<feature type="transmembrane region" description="Helical" evidence="6">
    <location>
        <begin position="20"/>
        <end position="40"/>
    </location>
</feature>
<evidence type="ECO:0000256" key="3">
    <source>
        <dbReference type="ARBA" id="ARBA00022692"/>
    </source>
</evidence>
<dbReference type="PANTHER" id="PTHR30250:SF11">
    <property type="entry name" value="O-ANTIGEN TRANSPORTER-RELATED"/>
    <property type="match status" value="1"/>
</dbReference>
<evidence type="ECO:0000256" key="2">
    <source>
        <dbReference type="ARBA" id="ARBA00022475"/>
    </source>
</evidence>
<keyword evidence="4 6" id="KW-1133">Transmembrane helix</keyword>
<dbReference type="EMBL" id="JBHTBJ010000026">
    <property type="protein sequence ID" value="MFC7277813.1"/>
    <property type="molecule type" value="Genomic_DNA"/>
</dbReference>
<evidence type="ECO:0000256" key="1">
    <source>
        <dbReference type="ARBA" id="ARBA00004651"/>
    </source>
</evidence>
<feature type="transmembrane region" description="Helical" evidence="6">
    <location>
        <begin position="155"/>
        <end position="172"/>
    </location>
</feature>
<feature type="transmembrane region" description="Helical" evidence="6">
    <location>
        <begin position="178"/>
        <end position="196"/>
    </location>
</feature>
<evidence type="ECO:0000256" key="4">
    <source>
        <dbReference type="ARBA" id="ARBA00022989"/>
    </source>
</evidence>
<proteinExistence type="predicted"/>
<evidence type="ECO:0008006" key="9">
    <source>
        <dbReference type="Google" id="ProtNLM"/>
    </source>
</evidence>
<feature type="transmembrane region" description="Helical" evidence="6">
    <location>
        <begin position="231"/>
        <end position="248"/>
    </location>
</feature>
<dbReference type="RefSeq" id="WP_378973888.1">
    <property type="nucleotide sequence ID" value="NZ_JBHTBJ010000026.1"/>
</dbReference>
<feature type="transmembrane region" description="Helical" evidence="6">
    <location>
        <begin position="373"/>
        <end position="396"/>
    </location>
</feature>
<feature type="transmembrane region" description="Helical" evidence="6">
    <location>
        <begin position="306"/>
        <end position="329"/>
    </location>
</feature>
<comment type="subcellular location">
    <subcellularLocation>
        <location evidence="1">Cell membrane</location>
        <topology evidence="1">Multi-pass membrane protein</topology>
    </subcellularLocation>
</comment>
<dbReference type="PANTHER" id="PTHR30250">
    <property type="entry name" value="PST FAMILY PREDICTED COLANIC ACID TRANSPORTER"/>
    <property type="match status" value="1"/>
</dbReference>
<feature type="transmembrane region" description="Helical" evidence="6">
    <location>
        <begin position="116"/>
        <end position="143"/>
    </location>
</feature>
<feature type="transmembrane region" description="Helical" evidence="6">
    <location>
        <begin position="402"/>
        <end position="425"/>
    </location>
</feature>
<dbReference type="Proteomes" id="UP001596548">
    <property type="component" value="Unassembled WGS sequence"/>
</dbReference>